<dbReference type="InterPro" id="IPR018535">
    <property type="entry name" value="DUF1996"/>
</dbReference>
<feature type="chain" id="PRO_5042588341" evidence="1">
    <location>
        <begin position="24"/>
        <end position="815"/>
    </location>
</feature>
<dbReference type="Pfam" id="PF09362">
    <property type="entry name" value="DUF1996"/>
    <property type="match status" value="1"/>
</dbReference>
<evidence type="ECO:0000313" key="4">
    <source>
        <dbReference type="Proteomes" id="UP001295740"/>
    </source>
</evidence>
<name>A0AAI8VLS7_9PEZI</name>
<feature type="signal peptide" evidence="1">
    <location>
        <begin position="1"/>
        <end position="23"/>
    </location>
</feature>
<keyword evidence="4" id="KW-1185">Reference proteome</keyword>
<accession>A0AAI8VLS7</accession>
<keyword evidence="1" id="KW-0732">Signal</keyword>
<reference evidence="3" key="1">
    <citation type="submission" date="2023-10" db="EMBL/GenBank/DDBJ databases">
        <authorList>
            <person name="Hackl T."/>
        </authorList>
    </citation>
    <scope>NUCLEOTIDE SEQUENCE</scope>
</reference>
<dbReference type="PROSITE" id="PS51212">
    <property type="entry name" value="WSC"/>
    <property type="match status" value="4"/>
</dbReference>
<organism evidence="3 4">
    <name type="scientific">Anthostomella pinea</name>
    <dbReference type="NCBI Taxonomy" id="933095"/>
    <lineage>
        <taxon>Eukaryota</taxon>
        <taxon>Fungi</taxon>
        <taxon>Dikarya</taxon>
        <taxon>Ascomycota</taxon>
        <taxon>Pezizomycotina</taxon>
        <taxon>Sordariomycetes</taxon>
        <taxon>Xylariomycetidae</taxon>
        <taxon>Xylariales</taxon>
        <taxon>Xylariaceae</taxon>
        <taxon>Anthostomella</taxon>
    </lineage>
</organism>
<dbReference type="AlphaFoldDB" id="A0AAI8VLS7"/>
<dbReference type="PANTHER" id="PTHR43662">
    <property type="match status" value="1"/>
</dbReference>
<evidence type="ECO:0000259" key="2">
    <source>
        <dbReference type="PROSITE" id="PS51212"/>
    </source>
</evidence>
<dbReference type="Pfam" id="PF01822">
    <property type="entry name" value="WSC"/>
    <property type="match status" value="4"/>
</dbReference>
<feature type="domain" description="WSC" evidence="2">
    <location>
        <begin position="605"/>
        <end position="697"/>
    </location>
</feature>
<dbReference type="Proteomes" id="UP001295740">
    <property type="component" value="Unassembled WGS sequence"/>
</dbReference>
<feature type="domain" description="WSC" evidence="2">
    <location>
        <begin position="712"/>
        <end position="813"/>
    </location>
</feature>
<comment type="caution">
    <text evidence="3">The sequence shown here is derived from an EMBL/GenBank/DDBJ whole genome shotgun (WGS) entry which is preliminary data.</text>
</comment>
<evidence type="ECO:0000256" key="1">
    <source>
        <dbReference type="SAM" id="SignalP"/>
    </source>
</evidence>
<dbReference type="EMBL" id="CAUWAG010000010">
    <property type="protein sequence ID" value="CAJ2506776.1"/>
    <property type="molecule type" value="Genomic_DNA"/>
</dbReference>
<sequence>MMNSKRLALGLLTTSLCAFNVDAFWRMTCGLIQTGRMDPVVFPGQISPHVHKFSGASNVNLTETYENLQASECTSCEIGADRSLYWTPQLYYQHADGTFEEVPNGGTVVYYLGRGENRTGIQPFPPGFKMVSGDPSLRSNDTTTMTYNDPSKNIAGRLVSDRVSFACLDSSGGLPEQNYMFRTDCDEGMRAQIHFPSCWNGQDFEADGSHVAYMSQIDNGVCPPTHPIPLIHLFFEMYYDVNNIKKDGGSFVFAQGDPTGFGFHGDFINGWDQTVLQDAIEQCVNNDSLNGVISQCPPLAKSQTPYASVNCPERQAIVNEQVKGTLSQLPGCNPVTPGPARAAMQSCPDYMTPSFNYIPDLGPAAMLDPVVGQKLGGSSWAFAGCANEASSARVLNGPSSSSVNMTIEACTTSCKSNGYPFAGLENSKECYCGNSLAPSAMANCTIPKMICAGNNTEWCGAPSFLTVWNDTSLTAATPLVVGSTRISNNSAVYAGCFSDPGGNSRALLGASNVDTVGMTNEVCVAFCQSKGYTIAGTEYSQECYCSNANTGTTIMDVTRCDSICKGDPRELCGSSGKMSVWNITQAQTGTPPPVTKPVPAVANGTASYVGCYTEISGRTLDKASYSSDTMSVDSCASFCQSKNYALFGVEYAQQCYCSNTIKSPSAVSAESQCSMACKGDPTQTCGGSSKLSIWNNTLFAPTHNVASVNGRQYAYLGCYTEGTNGRALGALSSATKSDSTTNKQMTIELCGSYCASKGFKYMGVEYGTECYCNNDGLVNGASKASETDCSMTCPGDHREWCGAGSRLSVYKAPGA</sequence>
<dbReference type="InterPro" id="IPR002889">
    <property type="entry name" value="WSC_carb-bd"/>
</dbReference>
<feature type="domain" description="WSC" evidence="2">
    <location>
        <begin position="379"/>
        <end position="471"/>
    </location>
</feature>
<dbReference type="SMART" id="SM00321">
    <property type="entry name" value="WSC"/>
    <property type="match status" value="4"/>
</dbReference>
<dbReference type="PANTHER" id="PTHR43662:SF3">
    <property type="entry name" value="DOMAIN PROTEIN, PUTATIVE (AFU_ORTHOLOGUE AFUA_6G11970)-RELATED"/>
    <property type="match status" value="1"/>
</dbReference>
<gene>
    <name evidence="3" type="ORF">KHLLAP_LOCUS7244</name>
</gene>
<proteinExistence type="predicted"/>
<evidence type="ECO:0000313" key="3">
    <source>
        <dbReference type="EMBL" id="CAJ2506776.1"/>
    </source>
</evidence>
<feature type="domain" description="WSC" evidence="2">
    <location>
        <begin position="490"/>
        <end position="584"/>
    </location>
</feature>
<protein>
    <submittedName>
        <fullName evidence="3">Uu.00g079620.m01.CDS01</fullName>
    </submittedName>
</protein>